<organism evidence="1 2">
    <name type="scientific">Gluconobacter kanchanaburiensis NBRC 103587</name>
    <dbReference type="NCBI Taxonomy" id="1307948"/>
    <lineage>
        <taxon>Bacteria</taxon>
        <taxon>Pseudomonadati</taxon>
        <taxon>Pseudomonadota</taxon>
        <taxon>Alphaproteobacteria</taxon>
        <taxon>Acetobacterales</taxon>
        <taxon>Acetobacteraceae</taxon>
        <taxon>Gluconobacter</taxon>
    </lineage>
</organism>
<reference evidence="1 2" key="1">
    <citation type="submission" date="2019-07" db="EMBL/GenBank/DDBJ databases">
        <title>Whole genome shotgun sequence of Gluconobacter kanchanaburiensis NBRC 103587.</title>
        <authorList>
            <person name="Hosoyama A."/>
            <person name="Uohara A."/>
            <person name="Ohji S."/>
            <person name="Ichikawa N."/>
        </authorList>
    </citation>
    <scope>NUCLEOTIDE SEQUENCE [LARGE SCALE GENOMIC DNA]</scope>
    <source>
        <strain evidence="1 2">NBRC 103587</strain>
    </source>
</reference>
<evidence type="ECO:0008006" key="3">
    <source>
        <dbReference type="Google" id="ProtNLM"/>
    </source>
</evidence>
<dbReference type="InterPro" id="IPR007438">
    <property type="entry name" value="DUF488"/>
</dbReference>
<proteinExistence type="predicted"/>
<name>A0A511BBA8_9PROT</name>
<dbReference type="RefSeq" id="WP_146863021.1">
    <property type="nucleotide sequence ID" value="NZ_BARK01000006.1"/>
</dbReference>
<dbReference type="Pfam" id="PF04343">
    <property type="entry name" value="DUF488"/>
    <property type="match status" value="1"/>
</dbReference>
<dbReference type="PANTHER" id="PTHR39337">
    <property type="entry name" value="BLR5642 PROTEIN"/>
    <property type="match status" value="1"/>
</dbReference>
<dbReference type="PANTHER" id="PTHR39337:SF1">
    <property type="entry name" value="BLR5642 PROTEIN"/>
    <property type="match status" value="1"/>
</dbReference>
<gene>
    <name evidence="1" type="ORF">GKA01_22690</name>
</gene>
<evidence type="ECO:0000313" key="1">
    <source>
        <dbReference type="EMBL" id="GEK97072.1"/>
    </source>
</evidence>
<keyword evidence="2" id="KW-1185">Reference proteome</keyword>
<sequence>MKLFTIGFTKSKARNFFGRLEHSRIRRVIDTRINRSSQLSGFAKEDDLKFFLEKIGSIEYSVEHILAPTEDILSSYRKKEIGWNEYARRYLELLSNRKVEHHMAHTNLDHVCLLCSEATPEHCHRRLAAEYLSEAMTGVTIQHL</sequence>
<accession>A0A511BBA8</accession>
<protein>
    <recommendedName>
        <fullName evidence="3">DUF488 domain-containing protein</fullName>
    </recommendedName>
</protein>
<evidence type="ECO:0000313" key="2">
    <source>
        <dbReference type="Proteomes" id="UP000321079"/>
    </source>
</evidence>
<dbReference type="Proteomes" id="UP000321079">
    <property type="component" value="Unassembled WGS sequence"/>
</dbReference>
<dbReference type="OrthoDB" id="9810084at2"/>
<dbReference type="AlphaFoldDB" id="A0A511BBA8"/>
<dbReference type="EMBL" id="BJVA01000016">
    <property type="protein sequence ID" value="GEK97072.1"/>
    <property type="molecule type" value="Genomic_DNA"/>
</dbReference>
<comment type="caution">
    <text evidence="1">The sequence shown here is derived from an EMBL/GenBank/DDBJ whole genome shotgun (WGS) entry which is preliminary data.</text>
</comment>